<dbReference type="CDD" id="cd02799">
    <property type="entry name" value="tRNA_bind_EMAP-II_like"/>
    <property type="match status" value="1"/>
</dbReference>
<feature type="domain" description="TRNA-binding" evidence="9">
    <location>
        <begin position="231"/>
        <end position="337"/>
    </location>
</feature>
<evidence type="ECO:0000256" key="4">
    <source>
        <dbReference type="ARBA" id="ARBA00022884"/>
    </source>
</evidence>
<reference evidence="10 11" key="1">
    <citation type="submission" date="2014-04" db="EMBL/GenBank/DDBJ databases">
        <authorList>
            <consortium name="DOE Joint Genome Institute"/>
            <person name="Kuo A."/>
            <person name="Girlanda M."/>
            <person name="Perotto S."/>
            <person name="Kohler A."/>
            <person name="Nagy L.G."/>
            <person name="Floudas D."/>
            <person name="Copeland A."/>
            <person name="Barry K.W."/>
            <person name="Cichocki N."/>
            <person name="Veneault-Fourrey C."/>
            <person name="LaButti K."/>
            <person name="Lindquist E.A."/>
            <person name="Lipzen A."/>
            <person name="Lundell T."/>
            <person name="Morin E."/>
            <person name="Murat C."/>
            <person name="Sun H."/>
            <person name="Tunlid A."/>
            <person name="Henrissat B."/>
            <person name="Grigoriev I.V."/>
            <person name="Hibbett D.S."/>
            <person name="Martin F."/>
            <person name="Nordberg H.P."/>
            <person name="Cantor M.N."/>
            <person name="Hua S.X."/>
        </authorList>
    </citation>
    <scope>NUCLEOTIDE SEQUENCE [LARGE SCALE GENOMIC DNA]</scope>
    <source>
        <strain evidence="10 11">MUT 4182</strain>
    </source>
</reference>
<dbReference type="EMBL" id="KN822985">
    <property type="protein sequence ID" value="KIO29218.1"/>
    <property type="molecule type" value="Genomic_DNA"/>
</dbReference>
<dbReference type="GO" id="GO:0000049">
    <property type="term" value="F:tRNA binding"/>
    <property type="evidence" value="ECO:0007669"/>
    <property type="project" value="UniProtKB-UniRule"/>
</dbReference>
<dbReference type="InterPro" id="IPR051270">
    <property type="entry name" value="Tyrosine-tRNA_ligase_regulator"/>
</dbReference>
<evidence type="ECO:0000256" key="7">
    <source>
        <dbReference type="SAM" id="MobiDB-lite"/>
    </source>
</evidence>
<dbReference type="GO" id="GO:0006412">
    <property type="term" value="P:translation"/>
    <property type="evidence" value="ECO:0007669"/>
    <property type="project" value="UniProtKB-KW"/>
</dbReference>
<evidence type="ECO:0000313" key="11">
    <source>
        <dbReference type="Proteomes" id="UP000054248"/>
    </source>
</evidence>
<feature type="compositionally biased region" description="Basic and acidic residues" evidence="7">
    <location>
        <begin position="140"/>
        <end position="167"/>
    </location>
</feature>
<dbReference type="FunFam" id="2.40.50.140:FF:000047">
    <property type="entry name" value="tyrosine--tRNA ligase, cytoplasmic isoform X2"/>
    <property type="match status" value="1"/>
</dbReference>
<name>A0A0C3L5V4_9AGAM</name>
<sequence>MSSQALAKLPTAAQDLVKSTFVGNGQLAGSGSEADTKAVDEWIDKVSGGSLVGQGGSLKQLDEALTPQTYLVGSQLTAADVALYSTLHPESLSKENASSLYTTPAVLRYFDHIQNLPSIRNVPTAPSLISLDALIESAPKLERKAPEPTKKKAKKDTVADAKSETAVDSKAVVSGSAPVKAQASGSSGQPKEKKEKKGKKEGAAAAAAGEASGKKAAGGAAAAAADAGEPSPAMIDLRVGHIVDVKKHPDADGLYVEQIDLGEETGPRTIVSGLVNYIPIEEMQDKWLIVVANLKPASMRGVKSYGMVLCASHKDGKDKGIEIVDPPKGCQPGDRIYFEGEKYENVEPVSQLNPKKKIFETIQPNFTTLETREAAWVDPETKTVHRLLTKLGPCSAPSFVGASLS</sequence>
<dbReference type="Proteomes" id="UP000054248">
    <property type="component" value="Unassembled WGS sequence"/>
</dbReference>
<evidence type="ECO:0000256" key="2">
    <source>
        <dbReference type="ARBA" id="ARBA00022490"/>
    </source>
</evidence>
<dbReference type="Pfam" id="PF14497">
    <property type="entry name" value="GST_C_3"/>
    <property type="match status" value="1"/>
</dbReference>
<keyword evidence="5" id="KW-0648">Protein biosynthesis</keyword>
<dbReference type="InterPro" id="IPR036282">
    <property type="entry name" value="Glutathione-S-Trfase_C_sf"/>
</dbReference>
<dbReference type="InterPro" id="IPR004046">
    <property type="entry name" value="GST_C"/>
</dbReference>
<gene>
    <name evidence="10" type="ORF">M407DRAFT_70798</name>
</gene>
<dbReference type="OrthoDB" id="19141at2759"/>
<dbReference type="CDD" id="cd10289">
    <property type="entry name" value="GST_C_AaRS_like"/>
    <property type="match status" value="1"/>
</dbReference>
<dbReference type="Gene3D" id="2.40.50.140">
    <property type="entry name" value="Nucleic acid-binding proteins"/>
    <property type="match status" value="1"/>
</dbReference>
<dbReference type="InterPro" id="IPR012340">
    <property type="entry name" value="NA-bd_OB-fold"/>
</dbReference>
<dbReference type="InterPro" id="IPR002547">
    <property type="entry name" value="tRNA-bd_dom"/>
</dbReference>
<comment type="subcellular location">
    <subcellularLocation>
        <location evidence="1">Cytoplasm</location>
    </subcellularLocation>
</comment>
<accession>A0A0C3L5V4</accession>
<evidence type="ECO:0008006" key="12">
    <source>
        <dbReference type="Google" id="ProtNLM"/>
    </source>
</evidence>
<keyword evidence="2" id="KW-0963">Cytoplasm</keyword>
<evidence type="ECO:0000256" key="3">
    <source>
        <dbReference type="ARBA" id="ARBA00022555"/>
    </source>
</evidence>
<protein>
    <recommendedName>
        <fullName evidence="12">tRNA-binding domain-containing protein</fullName>
    </recommendedName>
</protein>
<dbReference type="PROSITE" id="PS50405">
    <property type="entry name" value="GST_CTER"/>
    <property type="match status" value="1"/>
</dbReference>
<dbReference type="AlphaFoldDB" id="A0A0C3L5V4"/>
<proteinExistence type="predicted"/>
<dbReference type="PROSITE" id="PS50886">
    <property type="entry name" value="TRBD"/>
    <property type="match status" value="1"/>
</dbReference>
<reference evidence="11" key="2">
    <citation type="submission" date="2015-01" db="EMBL/GenBank/DDBJ databases">
        <title>Evolutionary Origins and Diversification of the Mycorrhizal Mutualists.</title>
        <authorList>
            <consortium name="DOE Joint Genome Institute"/>
            <consortium name="Mycorrhizal Genomics Consortium"/>
            <person name="Kohler A."/>
            <person name="Kuo A."/>
            <person name="Nagy L.G."/>
            <person name="Floudas D."/>
            <person name="Copeland A."/>
            <person name="Barry K.W."/>
            <person name="Cichocki N."/>
            <person name="Veneault-Fourrey C."/>
            <person name="LaButti K."/>
            <person name="Lindquist E.A."/>
            <person name="Lipzen A."/>
            <person name="Lundell T."/>
            <person name="Morin E."/>
            <person name="Murat C."/>
            <person name="Riley R."/>
            <person name="Ohm R."/>
            <person name="Sun H."/>
            <person name="Tunlid A."/>
            <person name="Henrissat B."/>
            <person name="Grigoriev I.V."/>
            <person name="Hibbett D.S."/>
            <person name="Martin F."/>
        </authorList>
    </citation>
    <scope>NUCLEOTIDE SEQUENCE [LARGE SCALE GENOMIC DNA]</scope>
    <source>
        <strain evidence="11">MUT 4182</strain>
    </source>
</reference>
<dbReference type="SUPFAM" id="SSF47616">
    <property type="entry name" value="GST C-terminal domain-like"/>
    <property type="match status" value="1"/>
</dbReference>
<feature type="region of interest" description="Disordered" evidence="7">
    <location>
        <begin position="140"/>
        <end position="212"/>
    </location>
</feature>
<evidence type="ECO:0000256" key="1">
    <source>
        <dbReference type="ARBA" id="ARBA00004496"/>
    </source>
</evidence>
<feature type="domain" description="GST C-terminal" evidence="8">
    <location>
        <begin position="1"/>
        <end position="141"/>
    </location>
</feature>
<dbReference type="Gene3D" id="1.20.1050.130">
    <property type="match status" value="1"/>
</dbReference>
<keyword evidence="11" id="KW-1185">Reference proteome</keyword>
<evidence type="ECO:0000256" key="6">
    <source>
        <dbReference type="PROSITE-ProRule" id="PRU00209"/>
    </source>
</evidence>
<dbReference type="PANTHER" id="PTHR11586">
    <property type="entry name" value="TRNA-AMINOACYLATION COFACTOR ARC1 FAMILY MEMBER"/>
    <property type="match status" value="1"/>
</dbReference>
<feature type="compositionally biased region" description="Low complexity" evidence="7">
    <location>
        <begin position="203"/>
        <end position="212"/>
    </location>
</feature>
<evidence type="ECO:0000259" key="9">
    <source>
        <dbReference type="PROSITE" id="PS50886"/>
    </source>
</evidence>
<dbReference type="InterPro" id="IPR010987">
    <property type="entry name" value="Glutathione-S-Trfase_C-like"/>
</dbReference>
<keyword evidence="3 6" id="KW-0820">tRNA-binding</keyword>
<evidence type="ECO:0000313" key="10">
    <source>
        <dbReference type="EMBL" id="KIO29218.1"/>
    </source>
</evidence>
<dbReference type="Pfam" id="PF01588">
    <property type="entry name" value="tRNA_bind"/>
    <property type="match status" value="1"/>
</dbReference>
<dbReference type="STRING" id="1051891.A0A0C3L5V4"/>
<evidence type="ECO:0000256" key="5">
    <source>
        <dbReference type="ARBA" id="ARBA00022917"/>
    </source>
</evidence>
<evidence type="ECO:0000259" key="8">
    <source>
        <dbReference type="PROSITE" id="PS50405"/>
    </source>
</evidence>
<dbReference type="PANTHER" id="PTHR11586:SF33">
    <property type="entry name" value="AMINOACYL TRNA SYNTHASE COMPLEX-INTERACTING MULTIFUNCTIONAL PROTEIN 1"/>
    <property type="match status" value="1"/>
</dbReference>
<keyword evidence="4 6" id="KW-0694">RNA-binding</keyword>
<dbReference type="GO" id="GO:0017102">
    <property type="term" value="C:methionyl glutamyl tRNA synthetase complex"/>
    <property type="evidence" value="ECO:0007669"/>
    <property type="project" value="TreeGrafter"/>
</dbReference>
<organism evidence="10 11">
    <name type="scientific">Tulasnella calospora MUT 4182</name>
    <dbReference type="NCBI Taxonomy" id="1051891"/>
    <lineage>
        <taxon>Eukaryota</taxon>
        <taxon>Fungi</taxon>
        <taxon>Dikarya</taxon>
        <taxon>Basidiomycota</taxon>
        <taxon>Agaricomycotina</taxon>
        <taxon>Agaricomycetes</taxon>
        <taxon>Cantharellales</taxon>
        <taxon>Tulasnellaceae</taxon>
        <taxon>Tulasnella</taxon>
    </lineage>
</organism>
<dbReference type="SUPFAM" id="SSF50249">
    <property type="entry name" value="Nucleic acid-binding proteins"/>
    <property type="match status" value="1"/>
</dbReference>
<dbReference type="HOGENOM" id="CLU_009710_6_6_1"/>
<feature type="compositionally biased region" description="Basic and acidic residues" evidence="7">
    <location>
        <begin position="190"/>
        <end position="202"/>
    </location>
</feature>